<organism evidence="3 4">
    <name type="scientific">Actinomycetospora succinea</name>
    <dbReference type="NCBI Taxonomy" id="663603"/>
    <lineage>
        <taxon>Bacteria</taxon>
        <taxon>Bacillati</taxon>
        <taxon>Actinomycetota</taxon>
        <taxon>Actinomycetes</taxon>
        <taxon>Pseudonocardiales</taxon>
        <taxon>Pseudonocardiaceae</taxon>
        <taxon>Actinomycetospora</taxon>
    </lineage>
</organism>
<dbReference type="GO" id="GO:0005506">
    <property type="term" value="F:iron ion binding"/>
    <property type="evidence" value="ECO:0007669"/>
    <property type="project" value="InterPro"/>
</dbReference>
<keyword evidence="2" id="KW-0479">Metal-binding</keyword>
<dbReference type="Gene3D" id="1.10.630.10">
    <property type="entry name" value="Cytochrome P450"/>
    <property type="match status" value="1"/>
</dbReference>
<reference evidence="3 4" key="1">
    <citation type="submission" date="2019-03" db="EMBL/GenBank/DDBJ databases">
        <title>Genomic Encyclopedia of Type Strains, Phase IV (KMG-IV): sequencing the most valuable type-strain genomes for metagenomic binning, comparative biology and taxonomic classification.</title>
        <authorList>
            <person name="Goeker M."/>
        </authorList>
    </citation>
    <scope>NUCLEOTIDE SEQUENCE [LARGE SCALE GENOMIC DNA]</scope>
    <source>
        <strain evidence="3 4">DSM 45775</strain>
    </source>
</reference>
<evidence type="ECO:0000313" key="3">
    <source>
        <dbReference type="EMBL" id="TDQ47001.1"/>
    </source>
</evidence>
<dbReference type="GO" id="GO:0020037">
    <property type="term" value="F:heme binding"/>
    <property type="evidence" value="ECO:0007669"/>
    <property type="project" value="InterPro"/>
</dbReference>
<sequence>MTDTIPVDDVDLFSDEARIDPYPIYERLREAGPVVRLTRQDLYALTRYADVRAALMDWPTFSSAKGVFVDPGVNASLEGITLCSDPPEHTMLRSVLGRPLRPELSREMAPRIEAAADHIVGELVGRGRFDAATELAEHLPMTVVSDLVGLGEGHRGKMLEWAAAIWDVQGPANERFTAAMPLVEEFLGFAAEEAVPGKIVPDGWADQLYQAADRGELPRDKCPALMLDYVTPSLDTTILATTSAIALFAQHPEQWHRLREDRSLIPHAVNECLRIESPVPQFSRVLTEDHTIDGVALPAGSRVALLYGAANRDPRKYPDPDRFDITRRPSDQLAFGRGEHVCIGMNLARLEMGTLLDRLADVVERFEVVSSRPLLNNGLRGLESLEVIVHRSPAPASS</sequence>
<keyword evidence="2" id="KW-0560">Oxidoreductase</keyword>
<keyword evidence="4" id="KW-1185">Reference proteome</keyword>
<dbReference type="InterPro" id="IPR036396">
    <property type="entry name" value="Cyt_P450_sf"/>
</dbReference>
<dbReference type="PANTHER" id="PTHR46696:SF1">
    <property type="entry name" value="CYTOCHROME P450 YJIB-RELATED"/>
    <property type="match status" value="1"/>
</dbReference>
<dbReference type="SUPFAM" id="SSF48264">
    <property type="entry name" value="Cytochrome P450"/>
    <property type="match status" value="1"/>
</dbReference>
<comment type="caution">
    <text evidence="3">The sequence shown here is derived from an EMBL/GenBank/DDBJ whole genome shotgun (WGS) entry which is preliminary data.</text>
</comment>
<protein>
    <submittedName>
        <fullName evidence="3">Cytochrome P450</fullName>
    </submittedName>
</protein>
<dbReference type="PRINTS" id="PR00359">
    <property type="entry name" value="BP450"/>
</dbReference>
<name>A0A4R6UJJ1_9PSEU</name>
<gene>
    <name evidence="3" type="ORF">EV188_11489</name>
</gene>
<dbReference type="Pfam" id="PF00067">
    <property type="entry name" value="p450"/>
    <property type="match status" value="1"/>
</dbReference>
<keyword evidence="2" id="KW-0408">Iron</keyword>
<evidence type="ECO:0000256" key="2">
    <source>
        <dbReference type="RuleBase" id="RU000461"/>
    </source>
</evidence>
<dbReference type="GO" id="GO:0016705">
    <property type="term" value="F:oxidoreductase activity, acting on paired donors, with incorporation or reduction of molecular oxygen"/>
    <property type="evidence" value="ECO:0007669"/>
    <property type="project" value="InterPro"/>
</dbReference>
<evidence type="ECO:0000313" key="4">
    <source>
        <dbReference type="Proteomes" id="UP000295705"/>
    </source>
</evidence>
<dbReference type="InterPro" id="IPR001128">
    <property type="entry name" value="Cyt_P450"/>
</dbReference>
<evidence type="ECO:0000256" key="1">
    <source>
        <dbReference type="ARBA" id="ARBA00010617"/>
    </source>
</evidence>
<dbReference type="InterPro" id="IPR017972">
    <property type="entry name" value="Cyt_P450_CS"/>
</dbReference>
<keyword evidence="2" id="KW-0503">Monooxygenase</keyword>
<dbReference type="PANTHER" id="PTHR46696">
    <property type="entry name" value="P450, PUTATIVE (EUROFUNG)-RELATED"/>
    <property type="match status" value="1"/>
</dbReference>
<dbReference type="OrthoDB" id="9801155at2"/>
<dbReference type="GO" id="GO:0004497">
    <property type="term" value="F:monooxygenase activity"/>
    <property type="evidence" value="ECO:0007669"/>
    <property type="project" value="UniProtKB-KW"/>
</dbReference>
<dbReference type="Proteomes" id="UP000295705">
    <property type="component" value="Unassembled WGS sequence"/>
</dbReference>
<proteinExistence type="inferred from homology"/>
<keyword evidence="2" id="KW-0349">Heme</keyword>
<dbReference type="EMBL" id="SNYO01000014">
    <property type="protein sequence ID" value="TDQ47001.1"/>
    <property type="molecule type" value="Genomic_DNA"/>
</dbReference>
<comment type="similarity">
    <text evidence="1 2">Belongs to the cytochrome P450 family.</text>
</comment>
<accession>A0A4R6UJJ1</accession>
<dbReference type="AlphaFoldDB" id="A0A4R6UJJ1"/>
<dbReference type="InterPro" id="IPR002397">
    <property type="entry name" value="Cyt_P450_B"/>
</dbReference>
<dbReference type="RefSeq" id="WP_133829924.1">
    <property type="nucleotide sequence ID" value="NZ_BAABHR010000059.1"/>
</dbReference>
<dbReference type="PROSITE" id="PS00086">
    <property type="entry name" value="CYTOCHROME_P450"/>
    <property type="match status" value="1"/>
</dbReference>